<reference evidence="3 4" key="1">
    <citation type="submission" date="2013-03" db="EMBL/GenBank/DDBJ databases">
        <title>The Genome Sequence of Exophiala aquamarina CBS 119918.</title>
        <authorList>
            <consortium name="The Broad Institute Genomics Platform"/>
            <person name="Cuomo C."/>
            <person name="de Hoog S."/>
            <person name="Gorbushina A."/>
            <person name="Walker B."/>
            <person name="Young S.K."/>
            <person name="Zeng Q."/>
            <person name="Gargeya S."/>
            <person name="Fitzgerald M."/>
            <person name="Haas B."/>
            <person name="Abouelleil A."/>
            <person name="Allen A.W."/>
            <person name="Alvarado L."/>
            <person name="Arachchi H.M."/>
            <person name="Berlin A.M."/>
            <person name="Chapman S.B."/>
            <person name="Gainer-Dewar J."/>
            <person name="Goldberg J."/>
            <person name="Griggs A."/>
            <person name="Gujja S."/>
            <person name="Hansen M."/>
            <person name="Howarth C."/>
            <person name="Imamovic A."/>
            <person name="Ireland A."/>
            <person name="Larimer J."/>
            <person name="McCowan C."/>
            <person name="Murphy C."/>
            <person name="Pearson M."/>
            <person name="Poon T.W."/>
            <person name="Priest M."/>
            <person name="Roberts A."/>
            <person name="Saif S."/>
            <person name="Shea T."/>
            <person name="Sisk P."/>
            <person name="Sykes S."/>
            <person name="Wortman J."/>
            <person name="Nusbaum C."/>
            <person name="Birren B."/>
        </authorList>
    </citation>
    <scope>NUCLEOTIDE SEQUENCE [LARGE SCALE GENOMIC DNA]</scope>
    <source>
        <strain evidence="3 4">CBS 119918</strain>
    </source>
</reference>
<evidence type="ECO:0000313" key="4">
    <source>
        <dbReference type="Proteomes" id="UP000027920"/>
    </source>
</evidence>
<dbReference type="OrthoDB" id="2744543at2759"/>
<organism evidence="3 4">
    <name type="scientific">Exophiala aquamarina CBS 119918</name>
    <dbReference type="NCBI Taxonomy" id="1182545"/>
    <lineage>
        <taxon>Eukaryota</taxon>
        <taxon>Fungi</taxon>
        <taxon>Dikarya</taxon>
        <taxon>Ascomycota</taxon>
        <taxon>Pezizomycotina</taxon>
        <taxon>Eurotiomycetes</taxon>
        <taxon>Chaetothyriomycetidae</taxon>
        <taxon>Chaetothyriales</taxon>
        <taxon>Herpotrichiellaceae</taxon>
        <taxon>Exophiala</taxon>
    </lineage>
</organism>
<dbReference type="InterPro" id="IPR016181">
    <property type="entry name" value="Acyl_CoA_acyltransferase"/>
</dbReference>
<evidence type="ECO:0000256" key="1">
    <source>
        <dbReference type="SAM" id="MobiDB-lite"/>
    </source>
</evidence>
<dbReference type="InterPro" id="IPR052523">
    <property type="entry name" value="Trichothecene_AcTrans"/>
</dbReference>
<dbReference type="GO" id="GO:0016747">
    <property type="term" value="F:acyltransferase activity, transferring groups other than amino-acyl groups"/>
    <property type="evidence" value="ECO:0007669"/>
    <property type="project" value="InterPro"/>
</dbReference>
<feature type="region of interest" description="Disordered" evidence="1">
    <location>
        <begin position="282"/>
        <end position="311"/>
    </location>
</feature>
<evidence type="ECO:0000259" key="2">
    <source>
        <dbReference type="PROSITE" id="PS51186"/>
    </source>
</evidence>
<comment type="caution">
    <text evidence="3">The sequence shown here is derived from an EMBL/GenBank/DDBJ whole genome shotgun (WGS) entry which is preliminary data.</text>
</comment>
<dbReference type="CDD" id="cd04301">
    <property type="entry name" value="NAT_SF"/>
    <property type="match status" value="1"/>
</dbReference>
<dbReference type="EMBL" id="AMGV01000001">
    <property type="protein sequence ID" value="KEF62468.1"/>
    <property type="molecule type" value="Genomic_DNA"/>
</dbReference>
<dbReference type="Pfam" id="PF13508">
    <property type="entry name" value="Acetyltransf_7"/>
    <property type="match status" value="1"/>
</dbReference>
<dbReference type="RefSeq" id="XP_013265058.1">
    <property type="nucleotide sequence ID" value="XM_013409604.1"/>
</dbReference>
<feature type="domain" description="N-acetyltransferase" evidence="2">
    <location>
        <begin position="111"/>
        <end position="254"/>
    </location>
</feature>
<dbReference type="SUPFAM" id="SSF55729">
    <property type="entry name" value="Acyl-CoA N-acyltransferases (Nat)"/>
    <property type="match status" value="1"/>
</dbReference>
<dbReference type="Gene3D" id="3.40.630.30">
    <property type="match status" value="1"/>
</dbReference>
<name>A0A072PT02_9EURO</name>
<dbReference type="HOGENOM" id="CLU_060131_3_1_1"/>
<dbReference type="AlphaFoldDB" id="A0A072PT02"/>
<dbReference type="Proteomes" id="UP000027920">
    <property type="component" value="Unassembled WGS sequence"/>
</dbReference>
<dbReference type="STRING" id="1182545.A0A072PT02"/>
<dbReference type="GeneID" id="25275392"/>
<dbReference type="PROSITE" id="PS51186">
    <property type="entry name" value="GNAT"/>
    <property type="match status" value="1"/>
</dbReference>
<dbReference type="PANTHER" id="PTHR42791:SF16">
    <property type="entry name" value="N-ACETYLTRANSFERASE DOMAIN-CONTAINING PROTEIN"/>
    <property type="match status" value="1"/>
</dbReference>
<dbReference type="PANTHER" id="PTHR42791">
    <property type="entry name" value="GNAT FAMILY ACETYLTRANSFERASE"/>
    <property type="match status" value="1"/>
</dbReference>
<dbReference type="InterPro" id="IPR000182">
    <property type="entry name" value="GNAT_dom"/>
</dbReference>
<gene>
    <name evidence="3" type="ORF">A1O9_00440</name>
</gene>
<accession>A0A072PT02</accession>
<evidence type="ECO:0000313" key="3">
    <source>
        <dbReference type="EMBL" id="KEF62468.1"/>
    </source>
</evidence>
<keyword evidence="4" id="KW-1185">Reference proteome</keyword>
<dbReference type="VEuPathDB" id="FungiDB:A1O9_00440"/>
<proteinExistence type="predicted"/>
<sequence>MPPAPLPRDFTLRRANFTDLPAVARTTSLAFWDDVLFGRLIHPNRAAYPFDCDKYWYRRFVVDWWDPSHVFLITTAPDTDTSNGDNARGREVVTGLAHWSRIAPTRQINYKAGWELSWWDPRRLIKPLTSFFVRILTALSPNRAASPTYENIIEQSYNYVDHIWTGPRAESWYLECLAVHPKYQSRGHGRALVSWGLDQAQKEGIACSVISAEGKEQFYRNCGFDSGPVGRGGEGDGNPTREVEGGIVFFKDKVGVKVKARQPGDWTYGTGSFPWDSWAQDLARKEASATETEADQSWKSEEGSPWVWQEA</sequence>
<protein>
    <recommendedName>
        <fullName evidence="2">N-acetyltransferase domain-containing protein</fullName>
    </recommendedName>
</protein>